<dbReference type="RefSeq" id="WP_188617218.1">
    <property type="nucleotide sequence ID" value="NZ_BMLV01000002.1"/>
</dbReference>
<name>A0ABQ2NNJ0_9FLAO</name>
<dbReference type="InterPro" id="IPR011335">
    <property type="entry name" value="Restrct_endonuc-II-like"/>
</dbReference>
<dbReference type="EMBL" id="BMLV01000002">
    <property type="protein sequence ID" value="GGP03569.1"/>
    <property type="molecule type" value="Genomic_DNA"/>
</dbReference>
<dbReference type="PANTHER" id="PTHR38590:SF1">
    <property type="entry name" value="BLL0828 PROTEIN"/>
    <property type="match status" value="1"/>
</dbReference>
<dbReference type="Proteomes" id="UP000620064">
    <property type="component" value="Unassembled WGS sequence"/>
</dbReference>
<gene>
    <name evidence="2" type="ORF">GCM10010992_12490</name>
</gene>
<organism evidence="2 3">
    <name type="scientific">Cloacibacterium rupense</name>
    <dbReference type="NCBI Taxonomy" id="517423"/>
    <lineage>
        <taxon>Bacteria</taxon>
        <taxon>Pseudomonadati</taxon>
        <taxon>Bacteroidota</taxon>
        <taxon>Flavobacteriia</taxon>
        <taxon>Flavobacteriales</taxon>
        <taxon>Weeksellaceae</taxon>
    </lineage>
</organism>
<dbReference type="SUPFAM" id="SSF52980">
    <property type="entry name" value="Restriction endonuclease-like"/>
    <property type="match status" value="1"/>
</dbReference>
<dbReference type="Pfam" id="PF04480">
    <property type="entry name" value="DUF559"/>
    <property type="match status" value="1"/>
</dbReference>
<dbReference type="PANTHER" id="PTHR38590">
    <property type="entry name" value="BLL0828 PROTEIN"/>
    <property type="match status" value="1"/>
</dbReference>
<feature type="domain" description="DUF559" evidence="1">
    <location>
        <begin position="27"/>
        <end position="131"/>
    </location>
</feature>
<dbReference type="InterPro" id="IPR007569">
    <property type="entry name" value="DUF559"/>
</dbReference>
<comment type="caution">
    <text evidence="2">The sequence shown here is derived from an EMBL/GenBank/DDBJ whole genome shotgun (WGS) entry which is preliminary data.</text>
</comment>
<sequence length="139" mass="16946">MEAIRIIKFKNYEIKKNLIENLPYNPKLKEFAKNLRKSRNLAEVLFWNEVKSKKFHSLDFDRQRVIDNCIVDFYVKSLGLIIEIDGWYHEFKKEKDEVRQKYLESLGIKFFRVSDFDVKRNMMLVLQDLENFIVENYKL</sequence>
<proteinExistence type="predicted"/>
<protein>
    <recommendedName>
        <fullName evidence="1">DUF559 domain-containing protein</fullName>
    </recommendedName>
</protein>
<accession>A0ABQ2NNJ0</accession>
<evidence type="ECO:0000313" key="2">
    <source>
        <dbReference type="EMBL" id="GGP03569.1"/>
    </source>
</evidence>
<evidence type="ECO:0000259" key="1">
    <source>
        <dbReference type="Pfam" id="PF04480"/>
    </source>
</evidence>
<evidence type="ECO:0000313" key="3">
    <source>
        <dbReference type="Proteomes" id="UP000620064"/>
    </source>
</evidence>
<dbReference type="Gene3D" id="3.40.960.10">
    <property type="entry name" value="VSR Endonuclease"/>
    <property type="match status" value="1"/>
</dbReference>
<keyword evidence="3" id="KW-1185">Reference proteome</keyword>
<reference evidence="3" key="1">
    <citation type="journal article" date="2019" name="Int. J. Syst. Evol. Microbiol.">
        <title>The Global Catalogue of Microorganisms (GCM) 10K type strain sequencing project: providing services to taxonomists for standard genome sequencing and annotation.</title>
        <authorList>
            <consortium name="The Broad Institute Genomics Platform"/>
            <consortium name="The Broad Institute Genome Sequencing Center for Infectious Disease"/>
            <person name="Wu L."/>
            <person name="Ma J."/>
        </authorList>
    </citation>
    <scope>NUCLEOTIDE SEQUENCE [LARGE SCALE GENOMIC DNA]</scope>
    <source>
        <strain evidence="3">CGMCC 1.7656</strain>
    </source>
</reference>
<dbReference type="InterPro" id="IPR047216">
    <property type="entry name" value="Endonuclease_DUF559_bact"/>
</dbReference>